<accession>A0AAX2JD10</accession>
<dbReference type="RefSeq" id="WP_005980034.1">
    <property type="nucleotide sequence ID" value="NZ_CABKNW010000004.1"/>
</dbReference>
<evidence type="ECO:0000313" key="2">
    <source>
        <dbReference type="Proteomes" id="UP000249008"/>
    </source>
</evidence>
<organism evidence="1 2">
    <name type="scientific">Fusobacterium ulcerans</name>
    <dbReference type="NCBI Taxonomy" id="861"/>
    <lineage>
        <taxon>Bacteria</taxon>
        <taxon>Fusobacteriati</taxon>
        <taxon>Fusobacteriota</taxon>
        <taxon>Fusobacteriia</taxon>
        <taxon>Fusobacteriales</taxon>
        <taxon>Fusobacteriaceae</taxon>
        <taxon>Fusobacterium</taxon>
    </lineage>
</organism>
<name>A0AAX2JD10_9FUSO</name>
<dbReference type="GeneID" id="78456269"/>
<dbReference type="KEGG" id="ful:C4N20_15685"/>
<dbReference type="InterPro" id="IPR010633">
    <property type="entry name" value="Phage_lambda_GpZ"/>
</dbReference>
<evidence type="ECO:0000313" key="1">
    <source>
        <dbReference type="EMBL" id="SQJ03954.1"/>
    </source>
</evidence>
<sequence>MELSIEMKNFEKARNMLSGIENGAERAATVSINKTLIKMKLAVKKKVTEEYNIKSGEIEKSLKIRKASFSTLSGTIESKSTRLTLYKFLTGNTGKRLIVKIKKSEGLKPVTGKSNYSGVPFIATMKNGHRGIFQRILNSSNPIKENYTLGIPQMIGYSSVSEFVFKEGKEVLEESMEREIARILKGYL</sequence>
<protein>
    <recommendedName>
        <fullName evidence="3">Phage tail protein</fullName>
    </recommendedName>
</protein>
<reference evidence="1 2" key="1">
    <citation type="submission" date="2018-06" db="EMBL/GenBank/DDBJ databases">
        <authorList>
            <consortium name="Pathogen Informatics"/>
            <person name="Doyle S."/>
        </authorList>
    </citation>
    <scope>NUCLEOTIDE SEQUENCE [LARGE SCALE GENOMIC DNA]</scope>
    <source>
        <strain evidence="1 2">NCTC12112</strain>
    </source>
</reference>
<evidence type="ECO:0008006" key="3">
    <source>
        <dbReference type="Google" id="ProtNLM"/>
    </source>
</evidence>
<proteinExistence type="predicted"/>
<dbReference type="Pfam" id="PF06763">
    <property type="entry name" value="Minor_tail_Z"/>
    <property type="match status" value="1"/>
</dbReference>
<dbReference type="EMBL" id="LS483487">
    <property type="protein sequence ID" value="SQJ03954.1"/>
    <property type="molecule type" value="Genomic_DNA"/>
</dbReference>
<gene>
    <name evidence="1" type="ORF">NCTC12112_01717</name>
</gene>
<dbReference type="Proteomes" id="UP000249008">
    <property type="component" value="Chromosome 1"/>
</dbReference>
<dbReference type="AlphaFoldDB" id="A0AAX2JD10"/>